<dbReference type="GO" id="GO:0007156">
    <property type="term" value="P:homophilic cell adhesion via plasma membrane adhesion molecules"/>
    <property type="evidence" value="ECO:0007669"/>
    <property type="project" value="InterPro"/>
</dbReference>
<dbReference type="OMA" id="TMGAIKM"/>
<dbReference type="PANTHER" id="PTHR24027:SF442">
    <property type="entry name" value="PROTOCADHERIN-15 ISOFORM X1"/>
    <property type="match status" value="1"/>
</dbReference>
<dbReference type="Proteomes" id="UP000079169">
    <property type="component" value="Unplaced"/>
</dbReference>
<dbReference type="GO" id="GO:0016342">
    <property type="term" value="C:catenin complex"/>
    <property type="evidence" value="ECO:0007669"/>
    <property type="project" value="TreeGrafter"/>
</dbReference>
<evidence type="ECO:0000259" key="6">
    <source>
        <dbReference type="PROSITE" id="PS50268"/>
    </source>
</evidence>
<dbReference type="InterPro" id="IPR002126">
    <property type="entry name" value="Cadherin-like_dom"/>
</dbReference>
<evidence type="ECO:0000256" key="2">
    <source>
        <dbReference type="ARBA" id="ARBA00022737"/>
    </source>
</evidence>
<dbReference type="RefSeq" id="XP_008483835.1">
    <property type="nucleotide sequence ID" value="XM_008485613.2"/>
</dbReference>
<dbReference type="PROSITE" id="PS00232">
    <property type="entry name" value="CADHERIN_1"/>
    <property type="match status" value="1"/>
</dbReference>
<dbReference type="GO" id="GO:0008013">
    <property type="term" value="F:beta-catenin binding"/>
    <property type="evidence" value="ECO:0007669"/>
    <property type="project" value="TreeGrafter"/>
</dbReference>
<dbReference type="CDD" id="cd11304">
    <property type="entry name" value="Cadherin_repeat"/>
    <property type="match status" value="2"/>
</dbReference>
<dbReference type="PRINTS" id="PR00205">
    <property type="entry name" value="CADHERIN"/>
</dbReference>
<protein>
    <submittedName>
        <fullName evidence="8">Cadherin-87A-like</fullName>
    </submittedName>
</protein>
<dbReference type="STRING" id="121845.A0A1S3DKN7"/>
<dbReference type="InterPro" id="IPR039808">
    <property type="entry name" value="Cadherin"/>
</dbReference>
<gene>
    <name evidence="8" type="primary">LOC103520514</name>
</gene>
<keyword evidence="7" id="KW-1185">Reference proteome</keyword>
<dbReference type="GO" id="GO:0005509">
    <property type="term" value="F:calcium ion binding"/>
    <property type="evidence" value="ECO:0007669"/>
    <property type="project" value="UniProtKB-UniRule"/>
</dbReference>
<keyword evidence="2" id="KW-0677">Repeat</keyword>
<dbReference type="GO" id="GO:0016477">
    <property type="term" value="P:cell migration"/>
    <property type="evidence" value="ECO:0007669"/>
    <property type="project" value="TreeGrafter"/>
</dbReference>
<name>A0A1S3DKN7_DIACI</name>
<dbReference type="PaxDb" id="121845-A0A1S3DKN7"/>
<organism evidence="7 8">
    <name type="scientific">Diaphorina citri</name>
    <name type="common">Asian citrus psyllid</name>
    <dbReference type="NCBI Taxonomy" id="121845"/>
    <lineage>
        <taxon>Eukaryota</taxon>
        <taxon>Metazoa</taxon>
        <taxon>Ecdysozoa</taxon>
        <taxon>Arthropoda</taxon>
        <taxon>Hexapoda</taxon>
        <taxon>Insecta</taxon>
        <taxon>Pterygota</taxon>
        <taxon>Neoptera</taxon>
        <taxon>Paraneoptera</taxon>
        <taxon>Hemiptera</taxon>
        <taxon>Sternorrhyncha</taxon>
        <taxon>Psylloidea</taxon>
        <taxon>Psyllidae</taxon>
        <taxon>Diaphorininae</taxon>
        <taxon>Diaphorina</taxon>
    </lineage>
</organism>
<dbReference type="Gene3D" id="2.60.40.60">
    <property type="entry name" value="Cadherins"/>
    <property type="match status" value="2"/>
</dbReference>
<dbReference type="Pfam" id="PF00028">
    <property type="entry name" value="Cadherin"/>
    <property type="match status" value="1"/>
</dbReference>
<dbReference type="SUPFAM" id="SSF49313">
    <property type="entry name" value="Cadherin-like"/>
    <property type="match status" value="2"/>
</dbReference>
<feature type="domain" description="Cadherin" evidence="6">
    <location>
        <begin position="2"/>
        <end position="46"/>
    </location>
</feature>
<dbReference type="GeneID" id="103520514"/>
<keyword evidence="4" id="KW-0472">Membrane</keyword>
<proteinExistence type="predicted"/>
<accession>A0A1S3DKN7</accession>
<dbReference type="PROSITE" id="PS50268">
    <property type="entry name" value="CADHERIN_2"/>
    <property type="match status" value="2"/>
</dbReference>
<evidence type="ECO:0000256" key="3">
    <source>
        <dbReference type="ARBA" id="ARBA00022837"/>
    </source>
</evidence>
<dbReference type="KEGG" id="dci:103520514"/>
<sequence length="132" mass="14669">MLDRELTEDIHLTVVARDEAPEDTQRSARILVNIKVLDVNDNRPEFKSKTYRTSIQENIIITPSPTLLTLEATDSDENPHLTYKILSGNDDDVFAVDDTGILTIQGPLAKGKTVYNLLVQVSDGMLTDTALK</sequence>
<keyword evidence="3 5" id="KW-0106">Calcium</keyword>
<dbReference type="GO" id="GO:0045296">
    <property type="term" value="F:cadherin binding"/>
    <property type="evidence" value="ECO:0007669"/>
    <property type="project" value="TreeGrafter"/>
</dbReference>
<evidence type="ECO:0000256" key="4">
    <source>
        <dbReference type="ARBA" id="ARBA00023136"/>
    </source>
</evidence>
<dbReference type="PANTHER" id="PTHR24027">
    <property type="entry name" value="CADHERIN-23"/>
    <property type="match status" value="1"/>
</dbReference>
<evidence type="ECO:0000313" key="8">
    <source>
        <dbReference type="RefSeq" id="XP_008483835.1"/>
    </source>
</evidence>
<evidence type="ECO:0000256" key="5">
    <source>
        <dbReference type="PROSITE-ProRule" id="PRU00043"/>
    </source>
</evidence>
<reference evidence="8" key="1">
    <citation type="submission" date="2025-08" db="UniProtKB">
        <authorList>
            <consortium name="RefSeq"/>
        </authorList>
    </citation>
    <scope>IDENTIFICATION</scope>
</reference>
<feature type="domain" description="Cadherin" evidence="6">
    <location>
        <begin position="47"/>
        <end position="123"/>
    </location>
</feature>
<evidence type="ECO:0000313" key="7">
    <source>
        <dbReference type="Proteomes" id="UP000079169"/>
    </source>
</evidence>
<evidence type="ECO:0000256" key="1">
    <source>
        <dbReference type="ARBA" id="ARBA00004370"/>
    </source>
</evidence>
<dbReference type="AlphaFoldDB" id="A0A1S3DKN7"/>
<dbReference type="InterPro" id="IPR015919">
    <property type="entry name" value="Cadherin-like_sf"/>
</dbReference>
<dbReference type="InterPro" id="IPR020894">
    <property type="entry name" value="Cadherin_CS"/>
</dbReference>
<comment type="subcellular location">
    <subcellularLocation>
        <location evidence="1">Membrane</location>
    </subcellularLocation>
</comment>